<reference evidence="8" key="1">
    <citation type="submission" date="2020-09" db="EMBL/GenBank/DDBJ databases">
        <title>A novel bacterium of genus Neiella, isolated from South China Sea.</title>
        <authorList>
            <person name="Huang H."/>
            <person name="Mo K."/>
            <person name="Hu Y."/>
        </authorList>
    </citation>
    <scope>NUCLEOTIDE SEQUENCE</scope>
    <source>
        <strain evidence="8">HB171785</strain>
    </source>
</reference>
<dbReference type="GO" id="GO:0022857">
    <property type="term" value="F:transmembrane transporter activity"/>
    <property type="evidence" value="ECO:0007669"/>
    <property type="project" value="InterPro"/>
</dbReference>
<organism evidence="8 9">
    <name type="scientific">Neiella litorisoli</name>
    <dbReference type="NCBI Taxonomy" id="2771431"/>
    <lineage>
        <taxon>Bacteria</taxon>
        <taxon>Pseudomonadati</taxon>
        <taxon>Pseudomonadota</taxon>
        <taxon>Gammaproteobacteria</taxon>
        <taxon>Alteromonadales</taxon>
        <taxon>Echinimonadaceae</taxon>
        <taxon>Neiella</taxon>
    </lineage>
</organism>
<sequence>MKNYPSHLRALALLVVSSFVISCTDAPPPAPPAPKIEYHTISLKPLNPAVEFVGRTVASEDVSIKARVSGQLLARHFNDGAQVEQNQLLFEIDPASYTAELNRQKAALSQAKSAYEVASLQYSRGKQLNEKKLLSDMDMDELTSRMLQAKASVEGAESAVEVAELNLEYTKVYAPVAGRMSKSEVFIGDLITPERQMASLVQVDPMWIDFQVSERSVLNARQKLRENGADSLDQLDISLRLPNNTVFDQKGRINASENRIDQATGTISIRAIFPNPDQILIPGMYVTLIIEGVKPVQAVLIEQRAISQDQQGHFVMVVKDDNTVEKRIIKVGNQQGIYWHVEEGLSAGERVVINGLQRIRPGITVDPVEVSAVPFESN</sequence>
<dbReference type="Proteomes" id="UP000638014">
    <property type="component" value="Unassembled WGS sequence"/>
</dbReference>
<dbReference type="AlphaFoldDB" id="A0A8J6QLB5"/>
<evidence type="ECO:0000259" key="5">
    <source>
        <dbReference type="Pfam" id="PF25917"/>
    </source>
</evidence>
<dbReference type="Gene3D" id="2.40.50.100">
    <property type="match status" value="1"/>
</dbReference>
<protein>
    <submittedName>
        <fullName evidence="8">Efflux RND transporter periplasmic adaptor subunit</fullName>
    </submittedName>
</protein>
<evidence type="ECO:0000313" key="9">
    <source>
        <dbReference type="Proteomes" id="UP000638014"/>
    </source>
</evidence>
<dbReference type="GO" id="GO:0005886">
    <property type="term" value="C:plasma membrane"/>
    <property type="evidence" value="ECO:0007669"/>
    <property type="project" value="UniProtKB-SubCell"/>
</dbReference>
<feature type="domain" description="Multidrug resistance protein MdtA-like alpha-helical hairpin" evidence="4">
    <location>
        <begin position="101"/>
        <end position="170"/>
    </location>
</feature>
<dbReference type="FunFam" id="2.40.420.20:FF:000001">
    <property type="entry name" value="Efflux RND transporter periplasmic adaptor subunit"/>
    <property type="match status" value="1"/>
</dbReference>
<dbReference type="NCBIfam" id="TIGR01730">
    <property type="entry name" value="RND_mfp"/>
    <property type="match status" value="1"/>
</dbReference>
<dbReference type="GO" id="GO:0046677">
    <property type="term" value="P:response to antibiotic"/>
    <property type="evidence" value="ECO:0007669"/>
    <property type="project" value="TreeGrafter"/>
</dbReference>
<dbReference type="Pfam" id="PF25944">
    <property type="entry name" value="Beta-barrel_RND"/>
    <property type="match status" value="1"/>
</dbReference>
<evidence type="ECO:0000259" key="4">
    <source>
        <dbReference type="Pfam" id="PF25876"/>
    </source>
</evidence>
<feature type="domain" description="Multidrug resistance protein MdtA-like C-terminal permuted SH3" evidence="7">
    <location>
        <begin position="297"/>
        <end position="358"/>
    </location>
</feature>
<accession>A0A8J6QLB5</accession>
<evidence type="ECO:0000256" key="2">
    <source>
        <dbReference type="ARBA" id="ARBA00009477"/>
    </source>
</evidence>
<evidence type="ECO:0000259" key="6">
    <source>
        <dbReference type="Pfam" id="PF25944"/>
    </source>
</evidence>
<dbReference type="SUPFAM" id="SSF111369">
    <property type="entry name" value="HlyD-like secretion proteins"/>
    <property type="match status" value="1"/>
</dbReference>
<dbReference type="Pfam" id="PF25876">
    <property type="entry name" value="HH_MFP_RND"/>
    <property type="match status" value="1"/>
</dbReference>
<dbReference type="InterPro" id="IPR058626">
    <property type="entry name" value="MdtA-like_b-barrel"/>
</dbReference>
<feature type="domain" description="Multidrug resistance protein MdtA-like barrel-sandwich hybrid" evidence="5">
    <location>
        <begin position="61"/>
        <end position="200"/>
    </location>
</feature>
<evidence type="ECO:0000259" key="7">
    <source>
        <dbReference type="Pfam" id="PF25967"/>
    </source>
</evidence>
<name>A0A8J6QLB5_9GAMM</name>
<keyword evidence="3" id="KW-0732">Signal</keyword>
<dbReference type="InterPro" id="IPR058624">
    <property type="entry name" value="MdtA-like_HH"/>
</dbReference>
<dbReference type="InterPro" id="IPR006143">
    <property type="entry name" value="RND_pump_MFP"/>
</dbReference>
<dbReference type="PANTHER" id="PTHR30158">
    <property type="entry name" value="ACRA/E-RELATED COMPONENT OF DRUG EFFLUX TRANSPORTER"/>
    <property type="match status" value="1"/>
</dbReference>
<dbReference type="Pfam" id="PF25917">
    <property type="entry name" value="BSH_RND"/>
    <property type="match status" value="1"/>
</dbReference>
<dbReference type="Pfam" id="PF25967">
    <property type="entry name" value="RND-MFP_C"/>
    <property type="match status" value="1"/>
</dbReference>
<dbReference type="Gene3D" id="2.40.30.170">
    <property type="match status" value="1"/>
</dbReference>
<feature type="domain" description="Multidrug resistance protein MdtA-like beta-barrel" evidence="6">
    <location>
        <begin position="205"/>
        <end position="290"/>
    </location>
</feature>
<evidence type="ECO:0000256" key="3">
    <source>
        <dbReference type="SAM" id="SignalP"/>
    </source>
</evidence>
<evidence type="ECO:0000313" key="8">
    <source>
        <dbReference type="EMBL" id="MBD1390446.1"/>
    </source>
</evidence>
<comment type="caution">
    <text evidence="8">The sequence shown here is derived from an EMBL/GenBank/DDBJ whole genome shotgun (WGS) entry which is preliminary data.</text>
</comment>
<gene>
    <name evidence="8" type="ORF">IC617_13475</name>
</gene>
<dbReference type="PROSITE" id="PS51257">
    <property type="entry name" value="PROKAR_LIPOPROTEIN"/>
    <property type="match status" value="1"/>
</dbReference>
<dbReference type="Gene3D" id="1.10.287.470">
    <property type="entry name" value="Helix hairpin bin"/>
    <property type="match status" value="1"/>
</dbReference>
<comment type="subcellular location">
    <subcellularLocation>
        <location evidence="1">Cell inner membrane</location>
        <topology evidence="1">Lipid-anchor</topology>
    </subcellularLocation>
</comment>
<feature type="chain" id="PRO_5035220927" evidence="3">
    <location>
        <begin position="23"/>
        <end position="378"/>
    </location>
</feature>
<keyword evidence="9" id="KW-1185">Reference proteome</keyword>
<dbReference type="RefSeq" id="WP_191145515.1">
    <property type="nucleotide sequence ID" value="NZ_JACXAF010000018.1"/>
</dbReference>
<dbReference type="EMBL" id="JACXAF010000018">
    <property type="protein sequence ID" value="MBD1390446.1"/>
    <property type="molecule type" value="Genomic_DNA"/>
</dbReference>
<comment type="similarity">
    <text evidence="2">Belongs to the membrane fusion protein (MFP) (TC 8.A.1) family.</text>
</comment>
<proteinExistence type="inferred from homology"/>
<dbReference type="Gene3D" id="2.40.420.20">
    <property type="match status" value="1"/>
</dbReference>
<feature type="signal peptide" evidence="3">
    <location>
        <begin position="1"/>
        <end position="22"/>
    </location>
</feature>
<dbReference type="InterPro" id="IPR058625">
    <property type="entry name" value="MdtA-like_BSH"/>
</dbReference>
<evidence type="ECO:0000256" key="1">
    <source>
        <dbReference type="ARBA" id="ARBA00004519"/>
    </source>
</evidence>
<dbReference type="InterPro" id="IPR058627">
    <property type="entry name" value="MdtA-like_C"/>
</dbReference>